<evidence type="ECO:0000256" key="6">
    <source>
        <dbReference type="SAM" id="Phobius"/>
    </source>
</evidence>
<dbReference type="PANTHER" id="PTHR30086">
    <property type="entry name" value="ARGININE EXPORTER PROTEIN ARGO"/>
    <property type="match status" value="1"/>
</dbReference>
<dbReference type="RefSeq" id="WP_264603635.1">
    <property type="nucleotide sequence ID" value="NZ_JAOQNS010000018.1"/>
</dbReference>
<evidence type="ECO:0000313" key="7">
    <source>
        <dbReference type="EMBL" id="MCW2310058.1"/>
    </source>
</evidence>
<evidence type="ECO:0000313" key="8">
    <source>
        <dbReference type="Proteomes" id="UP001209755"/>
    </source>
</evidence>
<dbReference type="InterPro" id="IPR001123">
    <property type="entry name" value="LeuE-type"/>
</dbReference>
<dbReference type="Pfam" id="PF01810">
    <property type="entry name" value="LysE"/>
    <property type="match status" value="1"/>
</dbReference>
<name>A0ABT3HI38_9HYPH</name>
<feature type="transmembrane region" description="Helical" evidence="6">
    <location>
        <begin position="145"/>
        <end position="170"/>
    </location>
</feature>
<feature type="transmembrane region" description="Helical" evidence="6">
    <location>
        <begin position="182"/>
        <end position="202"/>
    </location>
</feature>
<proteinExistence type="predicted"/>
<keyword evidence="8" id="KW-1185">Reference proteome</keyword>
<keyword evidence="4 6" id="KW-1133">Transmembrane helix</keyword>
<protein>
    <submittedName>
        <fullName evidence="7">Threonine/homoserine/homoserine lactone efflux protein</fullName>
    </submittedName>
</protein>
<feature type="transmembrane region" description="Helical" evidence="6">
    <location>
        <begin position="6"/>
        <end position="28"/>
    </location>
</feature>
<feature type="transmembrane region" description="Helical" evidence="6">
    <location>
        <begin position="70"/>
        <end position="88"/>
    </location>
</feature>
<organism evidence="7 8">
    <name type="scientific">Rhodobium gokarnense</name>
    <dbReference type="NCBI Taxonomy" id="364296"/>
    <lineage>
        <taxon>Bacteria</taxon>
        <taxon>Pseudomonadati</taxon>
        <taxon>Pseudomonadota</taxon>
        <taxon>Alphaproteobacteria</taxon>
        <taxon>Hyphomicrobiales</taxon>
        <taxon>Rhodobiaceae</taxon>
        <taxon>Rhodobium</taxon>
    </lineage>
</organism>
<evidence type="ECO:0000256" key="2">
    <source>
        <dbReference type="ARBA" id="ARBA00022475"/>
    </source>
</evidence>
<sequence>MSFFGLAVFVGVYFLAVMTPGPGVVGLIGHTLAHGRRDAVPYVVGMVTGNLIWFACAVGGLALIAQTFHAAFVAIKYLSIAYLLYLAFKAWTSEPQPRASVRAASLGSSLSAAFTSLAITLGNPKTMVFYLAILPTVVDLKTLELADALACGGAIAVVLPAGMAVYVFAVDRARDLMRSGRGLRLVNRIAGTAMAAAALTIASR</sequence>
<evidence type="ECO:0000256" key="3">
    <source>
        <dbReference type="ARBA" id="ARBA00022692"/>
    </source>
</evidence>
<dbReference type="PANTHER" id="PTHR30086:SF20">
    <property type="entry name" value="ARGININE EXPORTER PROTEIN ARGO-RELATED"/>
    <property type="match status" value="1"/>
</dbReference>
<reference evidence="8" key="1">
    <citation type="submission" date="2023-07" db="EMBL/GenBank/DDBJ databases">
        <title>Genome sequencing of Purple Non-Sulfur Bacteria from various extreme environments.</title>
        <authorList>
            <person name="Mayer M."/>
        </authorList>
    </citation>
    <scope>NUCLEOTIDE SEQUENCE [LARGE SCALE GENOMIC DNA]</scope>
    <source>
        <strain evidence="8">DSM 17935</strain>
    </source>
</reference>
<evidence type="ECO:0000256" key="4">
    <source>
        <dbReference type="ARBA" id="ARBA00022989"/>
    </source>
</evidence>
<feature type="transmembrane region" description="Helical" evidence="6">
    <location>
        <begin position="40"/>
        <end position="64"/>
    </location>
</feature>
<comment type="subcellular location">
    <subcellularLocation>
        <location evidence="1">Cell membrane</location>
        <topology evidence="1">Multi-pass membrane protein</topology>
    </subcellularLocation>
</comment>
<keyword evidence="5 6" id="KW-0472">Membrane</keyword>
<comment type="caution">
    <text evidence="7">The sequence shown here is derived from an EMBL/GenBank/DDBJ whole genome shotgun (WGS) entry which is preliminary data.</text>
</comment>
<gene>
    <name evidence="7" type="ORF">M2319_004423</name>
</gene>
<keyword evidence="2" id="KW-1003">Cell membrane</keyword>
<feature type="transmembrane region" description="Helical" evidence="6">
    <location>
        <begin position="109"/>
        <end position="133"/>
    </location>
</feature>
<evidence type="ECO:0000256" key="1">
    <source>
        <dbReference type="ARBA" id="ARBA00004651"/>
    </source>
</evidence>
<dbReference type="EMBL" id="JAOQNS010000018">
    <property type="protein sequence ID" value="MCW2310058.1"/>
    <property type="molecule type" value="Genomic_DNA"/>
</dbReference>
<evidence type="ECO:0000256" key="5">
    <source>
        <dbReference type="ARBA" id="ARBA00023136"/>
    </source>
</evidence>
<dbReference type="Proteomes" id="UP001209755">
    <property type="component" value="Unassembled WGS sequence"/>
</dbReference>
<keyword evidence="3 6" id="KW-0812">Transmembrane</keyword>
<accession>A0ABT3HI38</accession>